<gene>
    <name evidence="4" type="ORF">CAUPRSCDRAFT_12487</name>
</gene>
<feature type="domain" description="Dynein heavy chain AAA module D4" evidence="3">
    <location>
        <begin position="1"/>
        <end position="99"/>
    </location>
</feature>
<dbReference type="GO" id="GO:0051959">
    <property type="term" value="F:dynein light intermediate chain binding"/>
    <property type="evidence" value="ECO:0007669"/>
    <property type="project" value="InterPro"/>
</dbReference>
<feature type="domain" description="Dynein heavy chain coiled coil stalk" evidence="2">
    <location>
        <begin position="113"/>
        <end position="381"/>
    </location>
</feature>
<dbReference type="GO" id="GO:0030286">
    <property type="term" value="C:dynein complex"/>
    <property type="evidence" value="ECO:0007669"/>
    <property type="project" value="InterPro"/>
</dbReference>
<dbReference type="GO" id="GO:0045505">
    <property type="term" value="F:dynein intermediate chain binding"/>
    <property type="evidence" value="ECO:0007669"/>
    <property type="project" value="InterPro"/>
</dbReference>
<dbReference type="Gene3D" id="1.20.920.20">
    <property type="match status" value="1"/>
</dbReference>
<dbReference type="Pfam" id="PF12780">
    <property type="entry name" value="AAA_8"/>
    <property type="match status" value="1"/>
</dbReference>
<feature type="coiled-coil region" evidence="1">
    <location>
        <begin position="357"/>
        <end position="384"/>
    </location>
</feature>
<dbReference type="AlphaFoldDB" id="A0A4P9WRH0"/>
<accession>A0A4P9WRH0</accession>
<dbReference type="Gene3D" id="3.40.50.300">
    <property type="entry name" value="P-loop containing nucleotide triphosphate hydrolases"/>
    <property type="match status" value="1"/>
</dbReference>
<proteinExistence type="predicted"/>
<name>A0A4P9WRH0_9FUNG</name>
<organism evidence="4 5">
    <name type="scientific">Caulochytrium protostelioides</name>
    <dbReference type="NCBI Taxonomy" id="1555241"/>
    <lineage>
        <taxon>Eukaryota</taxon>
        <taxon>Fungi</taxon>
        <taxon>Fungi incertae sedis</taxon>
        <taxon>Chytridiomycota</taxon>
        <taxon>Chytridiomycota incertae sedis</taxon>
        <taxon>Chytridiomycetes</taxon>
        <taxon>Caulochytriales</taxon>
        <taxon>Caulochytriaceae</taxon>
        <taxon>Caulochytrium</taxon>
    </lineage>
</organism>
<dbReference type="PANTHER" id="PTHR45703:SF1">
    <property type="entry name" value="DYNEINS HEAVY CHAIN"/>
    <property type="match status" value="1"/>
</dbReference>
<keyword evidence="1" id="KW-0175">Coiled coil</keyword>
<dbReference type="InterPro" id="IPR027417">
    <property type="entry name" value="P-loop_NTPase"/>
</dbReference>
<dbReference type="Proteomes" id="UP000268535">
    <property type="component" value="Unassembled WGS sequence"/>
</dbReference>
<evidence type="ECO:0008006" key="6">
    <source>
        <dbReference type="Google" id="ProtNLM"/>
    </source>
</evidence>
<evidence type="ECO:0000259" key="3">
    <source>
        <dbReference type="Pfam" id="PF12780"/>
    </source>
</evidence>
<dbReference type="Pfam" id="PF12777">
    <property type="entry name" value="MT"/>
    <property type="match status" value="1"/>
</dbReference>
<evidence type="ECO:0000313" key="4">
    <source>
        <dbReference type="EMBL" id="RKO95811.1"/>
    </source>
</evidence>
<evidence type="ECO:0000313" key="5">
    <source>
        <dbReference type="Proteomes" id="UP000268535"/>
    </source>
</evidence>
<dbReference type="GO" id="GO:0007018">
    <property type="term" value="P:microtubule-based movement"/>
    <property type="evidence" value="ECO:0007669"/>
    <property type="project" value="InterPro"/>
</dbReference>
<dbReference type="EMBL" id="ML010874">
    <property type="protein sequence ID" value="RKO95811.1"/>
    <property type="molecule type" value="Genomic_DNA"/>
</dbReference>
<dbReference type="PANTHER" id="PTHR45703">
    <property type="entry name" value="DYNEIN HEAVY CHAIN"/>
    <property type="match status" value="1"/>
</dbReference>
<dbReference type="FunFam" id="1.20.920.20:FF:000006">
    <property type="entry name" value="Dynein, axonemal, heavy chain 6"/>
    <property type="match status" value="1"/>
</dbReference>
<dbReference type="InterPro" id="IPR024743">
    <property type="entry name" value="Dynein_HC_stalk"/>
</dbReference>
<dbReference type="InterPro" id="IPR024317">
    <property type="entry name" value="Dynein_heavy_chain_D4_dom"/>
</dbReference>
<reference evidence="5" key="1">
    <citation type="journal article" date="2018" name="Nat. Microbiol.">
        <title>Leveraging single-cell genomics to expand the fungal tree of life.</title>
        <authorList>
            <person name="Ahrendt S.R."/>
            <person name="Quandt C.A."/>
            <person name="Ciobanu D."/>
            <person name="Clum A."/>
            <person name="Salamov A."/>
            <person name="Andreopoulos B."/>
            <person name="Cheng J.F."/>
            <person name="Woyke T."/>
            <person name="Pelin A."/>
            <person name="Henrissat B."/>
            <person name="Reynolds N.K."/>
            <person name="Benny G.L."/>
            <person name="Smith M.E."/>
            <person name="James T.Y."/>
            <person name="Grigoriev I.V."/>
        </authorList>
    </citation>
    <scope>NUCLEOTIDE SEQUENCE [LARGE SCALE GENOMIC DNA]</scope>
    <source>
        <strain evidence="5">ATCC 52028</strain>
    </source>
</reference>
<dbReference type="InterPro" id="IPR026983">
    <property type="entry name" value="DHC"/>
</dbReference>
<evidence type="ECO:0000259" key="2">
    <source>
        <dbReference type="Pfam" id="PF12777"/>
    </source>
</evidence>
<evidence type="ECO:0000256" key="1">
    <source>
        <dbReference type="SAM" id="Coils"/>
    </source>
</evidence>
<protein>
    <recommendedName>
        <fullName evidence="6">Dynein heavy chain coiled coil stalk domain-containing protein</fullName>
    </recommendedName>
</protein>
<sequence>MSPVGSAFRNRLRQFGAVVNCCTIDWFQAWPGDALQAVAQQSLRDVSLNAQLEEKVVHMCRYFHTTVQELSTRFAAHARRYNYVTPTSYLGLLESYKNLLSIKRNEILAIQRRYQSGLSKLEFAAKQVMQMQSDLTNLQPQLVRTQQETADMLIRIERESVEVEATRTNVSAEEAIAMSKAKEAKAIKDDCEAQLAEALPLLRSALAALDTLKKQDIDLVKSMKNPPDGVKLVMEAVCVMKDIKPDKIPDPSGSGKMINDYWKTSLKMLSDPRFLDSLKAFDKDNIPPHVVKKIRTSFMTNSEFKPEKVRNASSAAEGLCSWILAMEAYDRVAKVVAPKQVALGQAEAELSVTMTSLNEKQAVLKAVEDRLASLNAELQGLADKKVRL</sequence>